<evidence type="ECO:0000256" key="3">
    <source>
        <dbReference type="ARBA" id="ARBA00023163"/>
    </source>
</evidence>
<reference evidence="5" key="1">
    <citation type="journal article" date="2015" name="Nature">
        <title>Complex archaea that bridge the gap between prokaryotes and eukaryotes.</title>
        <authorList>
            <person name="Spang A."/>
            <person name="Saw J.H."/>
            <person name="Jorgensen S.L."/>
            <person name="Zaremba-Niedzwiedzka K."/>
            <person name="Martijn J."/>
            <person name="Lind A.E."/>
            <person name="van Eijk R."/>
            <person name="Schleper C."/>
            <person name="Guy L."/>
            <person name="Ettema T.J."/>
        </authorList>
    </citation>
    <scope>NUCLEOTIDE SEQUENCE</scope>
</reference>
<keyword evidence="3" id="KW-0804">Transcription</keyword>
<evidence type="ECO:0000256" key="1">
    <source>
        <dbReference type="ARBA" id="ARBA00023015"/>
    </source>
</evidence>
<dbReference type="PANTHER" id="PTHR33154:SF33">
    <property type="entry name" value="TRANSCRIPTIONAL REPRESSOR SDPR"/>
    <property type="match status" value="1"/>
</dbReference>
<accession>A0A0F9H116</accession>
<dbReference type="SUPFAM" id="SSF46785">
    <property type="entry name" value="Winged helix' DNA-binding domain"/>
    <property type="match status" value="1"/>
</dbReference>
<dbReference type="InterPro" id="IPR001845">
    <property type="entry name" value="HTH_ArsR_DNA-bd_dom"/>
</dbReference>
<dbReference type="SMART" id="SM00418">
    <property type="entry name" value="HTH_ARSR"/>
    <property type="match status" value="1"/>
</dbReference>
<dbReference type="AlphaFoldDB" id="A0A0F9H116"/>
<dbReference type="GO" id="GO:0003700">
    <property type="term" value="F:DNA-binding transcription factor activity"/>
    <property type="evidence" value="ECO:0007669"/>
    <property type="project" value="InterPro"/>
</dbReference>
<dbReference type="Gene3D" id="1.10.10.10">
    <property type="entry name" value="Winged helix-like DNA-binding domain superfamily/Winged helix DNA-binding domain"/>
    <property type="match status" value="1"/>
</dbReference>
<feature type="domain" description="HTH arsR-type" evidence="4">
    <location>
        <begin position="37"/>
        <end position="128"/>
    </location>
</feature>
<dbReference type="GO" id="GO:0003677">
    <property type="term" value="F:DNA binding"/>
    <property type="evidence" value="ECO:0007669"/>
    <property type="project" value="UniProtKB-KW"/>
</dbReference>
<comment type="caution">
    <text evidence="5">The sequence shown here is derived from an EMBL/GenBank/DDBJ whole genome shotgun (WGS) entry which is preliminary data.</text>
</comment>
<keyword evidence="1" id="KW-0805">Transcription regulation</keyword>
<dbReference type="Pfam" id="PF01022">
    <property type="entry name" value="HTH_5"/>
    <property type="match status" value="1"/>
</dbReference>
<proteinExistence type="predicted"/>
<sequence>MNIEHKNEIKAKLRKCEDVDNVDLHFDKLRKLGDSLLKNKEIENLIIFLNALANKKRLMIMNVLKEKNRCVCELETVLDDSQPSISHHLKILENIGLIRGWKKGKFTHYDIVKAQYERYLNMVKEELF</sequence>
<dbReference type="InterPro" id="IPR011991">
    <property type="entry name" value="ArsR-like_HTH"/>
</dbReference>
<organism evidence="5">
    <name type="scientific">marine sediment metagenome</name>
    <dbReference type="NCBI Taxonomy" id="412755"/>
    <lineage>
        <taxon>unclassified sequences</taxon>
        <taxon>metagenomes</taxon>
        <taxon>ecological metagenomes</taxon>
    </lineage>
</organism>
<dbReference type="InterPro" id="IPR036388">
    <property type="entry name" value="WH-like_DNA-bd_sf"/>
</dbReference>
<dbReference type="InterPro" id="IPR051081">
    <property type="entry name" value="HTH_MetalResp_TranReg"/>
</dbReference>
<keyword evidence="2" id="KW-0238">DNA-binding</keyword>
<dbReference type="InterPro" id="IPR036390">
    <property type="entry name" value="WH_DNA-bd_sf"/>
</dbReference>
<evidence type="ECO:0000259" key="4">
    <source>
        <dbReference type="PROSITE" id="PS50987"/>
    </source>
</evidence>
<dbReference type="CDD" id="cd00090">
    <property type="entry name" value="HTH_ARSR"/>
    <property type="match status" value="1"/>
</dbReference>
<dbReference type="PANTHER" id="PTHR33154">
    <property type="entry name" value="TRANSCRIPTIONAL REGULATOR, ARSR FAMILY"/>
    <property type="match status" value="1"/>
</dbReference>
<dbReference type="PROSITE" id="PS50987">
    <property type="entry name" value="HTH_ARSR_2"/>
    <property type="match status" value="1"/>
</dbReference>
<dbReference type="EMBL" id="LAZR01026356">
    <property type="protein sequence ID" value="KKL69007.1"/>
    <property type="molecule type" value="Genomic_DNA"/>
</dbReference>
<evidence type="ECO:0000256" key="2">
    <source>
        <dbReference type="ARBA" id="ARBA00023125"/>
    </source>
</evidence>
<evidence type="ECO:0000313" key="5">
    <source>
        <dbReference type="EMBL" id="KKL69007.1"/>
    </source>
</evidence>
<gene>
    <name evidence="5" type="ORF">LCGC14_2119250</name>
</gene>
<name>A0A0F9H116_9ZZZZ</name>
<protein>
    <recommendedName>
        <fullName evidence="4">HTH arsR-type domain-containing protein</fullName>
    </recommendedName>
</protein>
<dbReference type="NCBIfam" id="NF033788">
    <property type="entry name" value="HTH_metalloreg"/>
    <property type="match status" value="1"/>
</dbReference>
<dbReference type="PRINTS" id="PR00778">
    <property type="entry name" value="HTHARSR"/>
</dbReference>